<sequence>MIHPLIKDMFPTTLSLALFILYISLFVNQGWLVTASQNSNNSYSYSTAVAVLLAEILKLIASIFIYAFKYPVFGLFTELKNNSKVFALYLIPASLYCLYNNLSFVNLSRFDPTTYFVVLQLRVVVTGVIFQILFKKQLSQKQWVSLFLLTFGCMVKQINWGRR</sequence>
<dbReference type="GO" id="GO:0015165">
    <property type="term" value="F:pyrimidine nucleotide-sugar transmembrane transporter activity"/>
    <property type="evidence" value="ECO:0007669"/>
    <property type="project" value="InterPro"/>
</dbReference>
<dbReference type="Pfam" id="PF04142">
    <property type="entry name" value="Nuc_sug_transp"/>
    <property type="match status" value="1"/>
</dbReference>
<keyword evidence="3" id="KW-0762">Sugar transport</keyword>
<keyword evidence="6 7" id="KW-0472">Membrane</keyword>
<evidence type="ECO:0000256" key="3">
    <source>
        <dbReference type="ARBA" id="ARBA00022597"/>
    </source>
</evidence>
<feature type="transmembrane region" description="Helical" evidence="7">
    <location>
        <begin position="12"/>
        <end position="31"/>
    </location>
</feature>
<dbReference type="SUPFAM" id="SSF103481">
    <property type="entry name" value="Multidrug resistance efflux transporter EmrE"/>
    <property type="match status" value="1"/>
</dbReference>
<evidence type="ECO:0000313" key="9">
    <source>
        <dbReference type="EMBL" id="JAG19786.1"/>
    </source>
</evidence>
<evidence type="ECO:0000256" key="6">
    <source>
        <dbReference type="ARBA" id="ARBA00023136"/>
    </source>
</evidence>
<evidence type="ECO:0000256" key="2">
    <source>
        <dbReference type="ARBA" id="ARBA00009976"/>
    </source>
</evidence>
<dbReference type="AlphaFoldDB" id="A0A0A9XRS3"/>
<feature type="transmembrane region" description="Helical" evidence="7">
    <location>
        <begin position="114"/>
        <end position="134"/>
    </location>
</feature>
<accession>A0A0A9XRS3</accession>
<comment type="subcellular location">
    <subcellularLocation>
        <location evidence="1">Membrane</location>
        <topology evidence="1">Multi-pass membrane protein</topology>
    </subcellularLocation>
</comment>
<dbReference type="InterPro" id="IPR037185">
    <property type="entry name" value="EmrE-like"/>
</dbReference>
<evidence type="ECO:0000313" key="8">
    <source>
        <dbReference type="EMBL" id="JAG19785.1"/>
    </source>
</evidence>
<evidence type="ECO:0000256" key="5">
    <source>
        <dbReference type="ARBA" id="ARBA00022989"/>
    </source>
</evidence>
<name>A0A0A9XRS3_LYGHE</name>
<proteinExistence type="inferred from homology"/>
<dbReference type="PANTHER" id="PTHR10231">
    <property type="entry name" value="NUCLEOTIDE-SUGAR TRANSMEMBRANE TRANSPORTER"/>
    <property type="match status" value="1"/>
</dbReference>
<reference evidence="8" key="1">
    <citation type="journal article" date="2014" name="PLoS ONE">
        <title>Transcriptome-Based Identification of ABC Transporters in the Western Tarnished Plant Bug Lygus hesperus.</title>
        <authorList>
            <person name="Hull J.J."/>
            <person name="Chaney K."/>
            <person name="Geib S.M."/>
            <person name="Fabrick J.A."/>
            <person name="Brent C.S."/>
            <person name="Walsh D."/>
            <person name="Lavine L.C."/>
        </authorList>
    </citation>
    <scope>NUCLEOTIDE SEQUENCE</scope>
</reference>
<keyword evidence="3" id="KW-0813">Transport</keyword>
<dbReference type="GO" id="GO:0000139">
    <property type="term" value="C:Golgi membrane"/>
    <property type="evidence" value="ECO:0007669"/>
    <property type="project" value="InterPro"/>
</dbReference>
<reference evidence="8" key="2">
    <citation type="submission" date="2014-07" db="EMBL/GenBank/DDBJ databases">
        <authorList>
            <person name="Hull J."/>
        </authorList>
    </citation>
    <scope>NUCLEOTIDE SEQUENCE</scope>
</reference>
<dbReference type="EMBL" id="GBHO01023819">
    <property type="protein sequence ID" value="JAG19785.1"/>
    <property type="molecule type" value="Transcribed_RNA"/>
</dbReference>
<feature type="transmembrane region" description="Helical" evidence="7">
    <location>
        <begin position="86"/>
        <end position="102"/>
    </location>
</feature>
<evidence type="ECO:0000256" key="7">
    <source>
        <dbReference type="SAM" id="Phobius"/>
    </source>
</evidence>
<organism evidence="8">
    <name type="scientific">Lygus hesperus</name>
    <name type="common">Western plant bug</name>
    <dbReference type="NCBI Taxonomy" id="30085"/>
    <lineage>
        <taxon>Eukaryota</taxon>
        <taxon>Metazoa</taxon>
        <taxon>Ecdysozoa</taxon>
        <taxon>Arthropoda</taxon>
        <taxon>Hexapoda</taxon>
        <taxon>Insecta</taxon>
        <taxon>Pterygota</taxon>
        <taxon>Neoptera</taxon>
        <taxon>Paraneoptera</taxon>
        <taxon>Hemiptera</taxon>
        <taxon>Heteroptera</taxon>
        <taxon>Panheteroptera</taxon>
        <taxon>Cimicomorpha</taxon>
        <taxon>Miridae</taxon>
        <taxon>Mirini</taxon>
        <taxon>Lygus</taxon>
    </lineage>
</organism>
<gene>
    <name evidence="9" type="ORF">CM83_82653</name>
    <name evidence="8" type="ORF">CM83_82655</name>
</gene>
<evidence type="ECO:0000256" key="1">
    <source>
        <dbReference type="ARBA" id="ARBA00004141"/>
    </source>
</evidence>
<dbReference type="InterPro" id="IPR007271">
    <property type="entry name" value="Nuc_sug_transpt"/>
</dbReference>
<dbReference type="EMBL" id="GBHO01023818">
    <property type="protein sequence ID" value="JAG19786.1"/>
    <property type="molecule type" value="Transcribed_RNA"/>
</dbReference>
<evidence type="ECO:0000256" key="4">
    <source>
        <dbReference type="ARBA" id="ARBA00022692"/>
    </source>
</evidence>
<comment type="similarity">
    <text evidence="2">Belongs to the nucleotide-sugar transporter family. SLC35A subfamily.</text>
</comment>
<feature type="transmembrane region" description="Helical" evidence="7">
    <location>
        <begin position="43"/>
        <end position="66"/>
    </location>
</feature>
<keyword evidence="5 7" id="KW-1133">Transmembrane helix</keyword>
<keyword evidence="4 7" id="KW-0812">Transmembrane</keyword>
<protein>
    <submittedName>
        <fullName evidence="8">CMP-sialic acid transporter 1</fullName>
    </submittedName>
</protein>